<dbReference type="InterPro" id="IPR001584">
    <property type="entry name" value="Integrase_cat-core"/>
</dbReference>
<evidence type="ECO:0000259" key="2">
    <source>
        <dbReference type="PROSITE" id="PS50994"/>
    </source>
</evidence>
<protein>
    <recommendedName>
        <fullName evidence="2">Integrase catalytic domain-containing protein</fullName>
    </recommendedName>
</protein>
<dbReference type="PROSITE" id="PS50994">
    <property type="entry name" value="INTEGRASE"/>
    <property type="match status" value="1"/>
</dbReference>
<name>A5B0R8_VITVI</name>
<dbReference type="InterPro" id="IPR043502">
    <property type="entry name" value="DNA/RNA_pol_sf"/>
</dbReference>
<dbReference type="InterPro" id="IPR054722">
    <property type="entry name" value="PolX-like_BBD"/>
</dbReference>
<dbReference type="EMBL" id="AM442619">
    <property type="protein sequence ID" value="CAN74029.1"/>
    <property type="molecule type" value="Genomic_DNA"/>
</dbReference>
<proteinExistence type="predicted"/>
<dbReference type="SUPFAM" id="SSF56672">
    <property type="entry name" value="DNA/RNA polymerases"/>
    <property type="match status" value="1"/>
</dbReference>
<feature type="domain" description="Integrase catalytic" evidence="2">
    <location>
        <begin position="80"/>
        <end position="251"/>
    </location>
</feature>
<dbReference type="PANTHER" id="PTHR11439:SF503">
    <property type="entry name" value="CYSTEINE-RICH RLK (RECEPTOR-LIKE PROTEIN KINASE) 8"/>
    <property type="match status" value="1"/>
</dbReference>
<reference evidence="3" key="1">
    <citation type="journal article" date="2007" name="PLoS ONE">
        <title>The first genome sequence of an elite grapevine cultivar (Pinot noir Vitis vinifera L.): coping with a highly heterozygous genome.</title>
        <authorList>
            <person name="Velasco R."/>
            <person name="Zharkikh A."/>
            <person name="Troggio M."/>
            <person name="Cartwright D.A."/>
            <person name="Cestaro A."/>
            <person name="Pruss D."/>
            <person name="Pindo M."/>
            <person name="FitzGerald L.M."/>
            <person name="Vezzulli S."/>
            <person name="Reid J."/>
            <person name="Malacarne G."/>
            <person name="Iliev D."/>
            <person name="Coppola G."/>
            <person name="Wardell B."/>
            <person name="Micheletti D."/>
            <person name="Macalma T."/>
            <person name="Facci M."/>
            <person name="Mitchell J.T."/>
            <person name="Perazzolli M."/>
            <person name="Eldredge G."/>
            <person name="Gatto P."/>
            <person name="Oyzerski R."/>
            <person name="Moretto M."/>
            <person name="Gutin N."/>
            <person name="Stefanini M."/>
            <person name="Chen Y."/>
            <person name="Segala C."/>
            <person name="Davenport C."/>
            <person name="Dematte L."/>
            <person name="Mraz A."/>
            <person name="Battilana J."/>
            <person name="Stormo K."/>
            <person name="Costa F."/>
            <person name="Tao Q."/>
            <person name="Si-Ammour A."/>
            <person name="Harkins T."/>
            <person name="Lackey A."/>
            <person name="Perbost C."/>
            <person name="Taillon B."/>
            <person name="Stella A."/>
            <person name="Solovyev V."/>
            <person name="Fawcett J.A."/>
            <person name="Sterck L."/>
            <person name="Vandepoele K."/>
            <person name="Grando S.M."/>
            <person name="Toppo S."/>
            <person name="Moser C."/>
            <person name="Lanchbury J."/>
            <person name="Bogden R."/>
            <person name="Skolnick M."/>
            <person name="Sgaramella V."/>
            <person name="Bhatnagar S.K."/>
            <person name="Fontana P."/>
            <person name="Gutin A."/>
            <person name="Van de Peer Y."/>
            <person name="Salamini F."/>
            <person name="Viola R."/>
        </authorList>
    </citation>
    <scope>NUCLEOTIDE SEQUENCE</scope>
</reference>
<gene>
    <name evidence="3" type="ORF">VITISV_013540</name>
</gene>
<dbReference type="Gene3D" id="3.30.420.10">
    <property type="entry name" value="Ribonuclease H-like superfamily/Ribonuclease H"/>
    <property type="match status" value="1"/>
</dbReference>
<dbReference type="GO" id="GO:0003676">
    <property type="term" value="F:nucleic acid binding"/>
    <property type="evidence" value="ECO:0007669"/>
    <property type="project" value="InterPro"/>
</dbReference>
<dbReference type="Pfam" id="PF25597">
    <property type="entry name" value="SH3_retrovirus"/>
    <property type="match status" value="1"/>
</dbReference>
<dbReference type="GO" id="GO:0015074">
    <property type="term" value="P:DNA integration"/>
    <property type="evidence" value="ECO:0007669"/>
    <property type="project" value="InterPro"/>
</dbReference>
<keyword evidence="1" id="KW-0645">Protease</keyword>
<dbReference type="InterPro" id="IPR012337">
    <property type="entry name" value="RNaseH-like_sf"/>
</dbReference>
<evidence type="ECO:0000313" key="3">
    <source>
        <dbReference type="EMBL" id="CAN74029.1"/>
    </source>
</evidence>
<evidence type="ECO:0000256" key="1">
    <source>
        <dbReference type="ARBA" id="ARBA00022750"/>
    </source>
</evidence>
<dbReference type="InterPro" id="IPR036397">
    <property type="entry name" value="RNaseH_sf"/>
</dbReference>
<dbReference type="Pfam" id="PF07727">
    <property type="entry name" value="RVT_2"/>
    <property type="match status" value="1"/>
</dbReference>
<accession>A5B0R8</accession>
<dbReference type="Pfam" id="PF00665">
    <property type="entry name" value="rve"/>
    <property type="match status" value="1"/>
</dbReference>
<dbReference type="GO" id="GO:0004190">
    <property type="term" value="F:aspartic-type endopeptidase activity"/>
    <property type="evidence" value="ECO:0007669"/>
    <property type="project" value="UniProtKB-KW"/>
</dbReference>
<dbReference type="CDD" id="cd09272">
    <property type="entry name" value="RNase_HI_RT_Ty1"/>
    <property type="match status" value="1"/>
</dbReference>
<sequence length="894" mass="102062">MCHNATIFKDLDKTYNSTVKVGNGGYVDVKGRGTVAVKTNSGIKLISNVLFVPDISQNLLSVGQMLEKQYFLQFKDNQCVIFDPYGEKLLCMKMKSKSFAINWENAAEYAYAGVTQNDYTRMCWVYFIKLKNEVFSVFKQFKALVENQSNLSIKILRSDNGTEYTSSQFVEFCSTAGIECQLTTPYTPQQNGVSERKNRTVMEMARCLLFEKKMPSNFWAEAVNTSVYLLNRLPTKSLKNKTPYEEWYGVKPFVNHLKIFGSICYYHVPEPKRSKLDSRAQKGILIGYGTSTKGYRIFCLQTNKVVLSRNVKVDEMATWDCKNKKYAQSDVDFNNHEDFQTSKSVDDFPVRGIRSLEDIYQRCSLAITEPTSYVEAKDSEAWRRAMQEELKMINKNETWQLVERPKNHKVIGVKWVFKTKLNSDGSICKHKAKLVVKGYAQQYGVDYKETFAPVARYDTIRLLFVLAAQNSWHIHQLDVKSAFLNGFVDKEIYVEQPDGVVAPSKEDYVYLLRKALYGLKQAPRAWYETMDKHLTKLGFVRSQSEATLYVKTNDVQLLIISLYVDDMLVTGNQPKLIQSFKDEMNKVFEMTDLGAMKYFLGMEVMQSCSRIFICQQKYAMDMLKKFKMQDYKPVSTPMTTNEKLSKDDGSEKINEGLYRSLIGSLLYLTASRPDILFAVSVLSRFMHSPSEKHFSAAKRVLRYIKGTIDLGVQFSKSAEDDLKLLGYSNSDWGGCVDDSRSTSGYLFSLGLGCFTWSLKKQETTAQSTVEAEYIAAASAINQALWLKKILKDLGQEQVEATNIMCDNISAVSILKNPVFHGRTKHIKIKYHFIREVQQSNEVLLVHCSSDNQLVDIFTKPLPMERFEALKQKIGVCHPDAKEECSVVGIPDSNP</sequence>
<keyword evidence="1" id="KW-0378">Hydrolase</keyword>
<dbReference type="InterPro" id="IPR057670">
    <property type="entry name" value="SH3_retrovirus"/>
</dbReference>
<dbReference type="SUPFAM" id="SSF53098">
    <property type="entry name" value="Ribonuclease H-like"/>
    <property type="match status" value="1"/>
</dbReference>
<dbReference type="InterPro" id="IPR013103">
    <property type="entry name" value="RVT_2"/>
</dbReference>
<dbReference type="PANTHER" id="PTHR11439">
    <property type="entry name" value="GAG-POL-RELATED RETROTRANSPOSON"/>
    <property type="match status" value="1"/>
</dbReference>
<keyword evidence="1" id="KW-0064">Aspartyl protease</keyword>
<organism evidence="3">
    <name type="scientific">Vitis vinifera</name>
    <name type="common">Grape</name>
    <dbReference type="NCBI Taxonomy" id="29760"/>
    <lineage>
        <taxon>Eukaryota</taxon>
        <taxon>Viridiplantae</taxon>
        <taxon>Streptophyta</taxon>
        <taxon>Embryophyta</taxon>
        <taxon>Tracheophyta</taxon>
        <taxon>Spermatophyta</taxon>
        <taxon>Magnoliopsida</taxon>
        <taxon>eudicotyledons</taxon>
        <taxon>Gunneridae</taxon>
        <taxon>Pentapetalae</taxon>
        <taxon>rosids</taxon>
        <taxon>Vitales</taxon>
        <taxon>Vitaceae</taxon>
        <taxon>Viteae</taxon>
        <taxon>Vitis</taxon>
    </lineage>
</organism>
<dbReference type="Pfam" id="PF22936">
    <property type="entry name" value="Pol_BBD"/>
    <property type="match status" value="1"/>
</dbReference>
<dbReference type="AlphaFoldDB" id="A5B0R8"/>